<gene>
    <name evidence="3" type="ORF">TT172_LOCUS5046</name>
</gene>
<dbReference type="Pfam" id="PF11735">
    <property type="entry name" value="CAP59_mtransfer"/>
    <property type="match status" value="1"/>
</dbReference>
<dbReference type="InterPro" id="IPR021047">
    <property type="entry name" value="Mannosyltransferase_CMT1"/>
</dbReference>
<feature type="compositionally biased region" description="Acidic residues" evidence="1">
    <location>
        <begin position="132"/>
        <end position="142"/>
    </location>
</feature>
<feature type="region of interest" description="Disordered" evidence="1">
    <location>
        <begin position="123"/>
        <end position="199"/>
    </location>
</feature>
<dbReference type="Gene3D" id="3.60.15.10">
    <property type="entry name" value="Ribonuclease Z/Hydroxyacylglutathione hydrolase-like"/>
    <property type="match status" value="1"/>
</dbReference>
<dbReference type="EMBL" id="OUUZ01000009">
    <property type="protein sequence ID" value="SPQ22627.1"/>
    <property type="molecule type" value="Genomic_DNA"/>
</dbReference>
<feature type="compositionally biased region" description="Low complexity" evidence="1">
    <location>
        <begin position="178"/>
        <end position="196"/>
    </location>
</feature>
<dbReference type="Pfam" id="PF00753">
    <property type="entry name" value="Lactamase_B"/>
    <property type="match status" value="1"/>
</dbReference>
<dbReference type="PANTHER" id="PTHR34144">
    <property type="entry name" value="CHROMOSOME 8, WHOLE GENOME SHOTGUN SEQUENCE"/>
    <property type="match status" value="1"/>
</dbReference>
<organism evidence="3 4">
    <name type="scientific">Thermothielavioides terrestris</name>
    <dbReference type="NCBI Taxonomy" id="2587410"/>
    <lineage>
        <taxon>Eukaryota</taxon>
        <taxon>Fungi</taxon>
        <taxon>Dikarya</taxon>
        <taxon>Ascomycota</taxon>
        <taxon>Pezizomycotina</taxon>
        <taxon>Sordariomycetes</taxon>
        <taxon>Sordariomycetidae</taxon>
        <taxon>Sordariales</taxon>
        <taxon>Chaetomiaceae</taxon>
        <taxon>Thermothielavioides</taxon>
    </lineage>
</organism>
<dbReference type="Proteomes" id="UP000289323">
    <property type="component" value="Unassembled WGS sequence"/>
</dbReference>
<evidence type="ECO:0000256" key="1">
    <source>
        <dbReference type="SAM" id="MobiDB-lite"/>
    </source>
</evidence>
<reference evidence="3 4" key="1">
    <citation type="submission" date="2018-04" db="EMBL/GenBank/DDBJ databases">
        <authorList>
            <person name="Huttner S."/>
            <person name="Dainat J."/>
        </authorList>
    </citation>
    <scope>NUCLEOTIDE SEQUENCE [LARGE SCALE GENOMIC DNA]</scope>
</reference>
<dbReference type="InterPro" id="IPR001279">
    <property type="entry name" value="Metallo-B-lactamas"/>
</dbReference>
<evidence type="ECO:0000313" key="3">
    <source>
        <dbReference type="EMBL" id="SPQ22627.1"/>
    </source>
</evidence>
<name>A0A3S4D4U0_9PEZI</name>
<dbReference type="InterPro" id="IPR036866">
    <property type="entry name" value="RibonucZ/Hydroxyglut_hydro"/>
</dbReference>
<dbReference type="SUPFAM" id="SSF56281">
    <property type="entry name" value="Metallo-hydrolase/oxidoreductase"/>
    <property type="match status" value="1"/>
</dbReference>
<dbReference type="PANTHER" id="PTHR34144:SF8">
    <property type="entry name" value="GLYCOSYLTRANSFERASE FAMILY 69 PROTEIN"/>
    <property type="match status" value="1"/>
</dbReference>
<feature type="region of interest" description="Disordered" evidence="1">
    <location>
        <begin position="855"/>
        <end position="878"/>
    </location>
</feature>
<proteinExistence type="predicted"/>
<evidence type="ECO:0000259" key="2">
    <source>
        <dbReference type="Pfam" id="PF00753"/>
    </source>
</evidence>
<protein>
    <submittedName>
        <fullName evidence="3">2e77fb1c-8077-4e4e-8646-013a74fd872e</fullName>
    </submittedName>
</protein>
<sequence>MASPAFPTPLPQSPRSDILEWRFPKPYHNLTLTGRSRAAWHTSFVIPQLNLLLDAGLVVNNLRPKHIFLTHGHSDHTLLTPAFVKRSDPPDIFCPAEMKDALDGFINAKTMLSEGGGIWPPESKSPYLVYESESEPEPESESEPAGGGEAQQNNAKTPPPTSTDPSATATKPPPPLHPLLRTHTTHGLHPGTTVTLRHLSPPPTYTATAFACDHTVPCLGYLFSAVTPKLQPQYRGLPGAELRRLREEEGVAITAPAAAPVLAFLGDGTAATLRDRPETVGLDRGVAVVVTECSFLWEEHRAQAERTRHTLWSDLEPVVRRWPRTVFVLVHFSLRYSDEEIRSSDLDGDQFGKPAVSLSLLEHRSGTGPESLDNVILPRRASPGRWRCTIVSWAARRLRLSRRGLLVCFKYLAPVIAAVLVLVPIFAPSYLHPPAHYRELEARCRGDAAEPGCANPSNEKVFIAISLYDRGGHLAGGPWGKALLNLIHLIGPSNAYLSIYENDSGPEAAAALEELQRQVPCNHSIVNDPHVDMRLIPNVTMPDGTQRTKRIAYLSEVRNRALRPLDRVGGEHDGIVPFDKILFLNDIAFRPVDAAHLLFSTNIGPDGRTRYLSACALDYRTMFLFYDLYAQRDADGYSNGLPFYPIFTGAGRGLSRADMRRQTDAVRVRSCWGGMVAMQARYVQHLGRELPRPDFQQIGAHVIDPARPRNVSAPVRFRHEPDLFVDACECCLFLADVAQVARRAVGAPDDGDTNTDLAESTATLVNPYVRVAYDWGVLARERVARRWERLLGVVHAVVTPLVGLPRHNPYRAVREGEPFVEEVWSSERQRWELERRVGRNGLFCLVRQFQTITPGERQGDQNWEDNDIPPGQTLDFPT</sequence>
<dbReference type="AlphaFoldDB" id="A0A3S4D4U0"/>
<feature type="domain" description="Metallo-beta-lactamase" evidence="2">
    <location>
        <begin position="59"/>
        <end position="147"/>
    </location>
</feature>
<accession>A0A3S4D4U0</accession>
<evidence type="ECO:0000313" key="4">
    <source>
        <dbReference type="Proteomes" id="UP000289323"/>
    </source>
</evidence>